<reference evidence="3" key="1">
    <citation type="submission" date="2025-08" db="UniProtKB">
        <authorList>
            <consortium name="RefSeq"/>
        </authorList>
    </citation>
    <scope>IDENTIFICATION</scope>
    <source>
        <tissue evidence="3">Total insect</tissue>
    </source>
</reference>
<gene>
    <name evidence="3" type="primary">LOC117647399</name>
</gene>
<dbReference type="GeneID" id="117647399"/>
<accession>A0A6P8YY07</accession>
<proteinExistence type="predicted"/>
<evidence type="ECO:0000256" key="1">
    <source>
        <dbReference type="SAM" id="MobiDB-lite"/>
    </source>
</evidence>
<dbReference type="RefSeq" id="XP_034245018.1">
    <property type="nucleotide sequence ID" value="XM_034389127.1"/>
</dbReference>
<dbReference type="OrthoDB" id="6575115at2759"/>
<feature type="compositionally biased region" description="Low complexity" evidence="1">
    <location>
        <begin position="58"/>
        <end position="72"/>
    </location>
</feature>
<evidence type="ECO:0000313" key="2">
    <source>
        <dbReference type="Proteomes" id="UP000515158"/>
    </source>
</evidence>
<protein>
    <submittedName>
        <fullName evidence="3">Uncharacterized protein LOC117647399</fullName>
    </submittedName>
</protein>
<feature type="compositionally biased region" description="Basic residues" evidence="1">
    <location>
        <begin position="73"/>
        <end position="84"/>
    </location>
</feature>
<dbReference type="Proteomes" id="UP000515158">
    <property type="component" value="Unplaced"/>
</dbReference>
<evidence type="ECO:0000313" key="3">
    <source>
        <dbReference type="RefSeq" id="XP_034245018.1"/>
    </source>
</evidence>
<feature type="region of interest" description="Disordered" evidence="1">
    <location>
        <begin position="328"/>
        <end position="348"/>
    </location>
</feature>
<dbReference type="InParanoid" id="A0A6P8YY07"/>
<keyword evidence="2" id="KW-1185">Reference proteome</keyword>
<feature type="region of interest" description="Disordered" evidence="1">
    <location>
        <begin position="58"/>
        <end position="92"/>
    </location>
</feature>
<name>A0A6P8YY07_THRPL</name>
<organism evidence="3">
    <name type="scientific">Thrips palmi</name>
    <name type="common">Melon thrips</name>
    <dbReference type="NCBI Taxonomy" id="161013"/>
    <lineage>
        <taxon>Eukaryota</taxon>
        <taxon>Metazoa</taxon>
        <taxon>Ecdysozoa</taxon>
        <taxon>Arthropoda</taxon>
        <taxon>Hexapoda</taxon>
        <taxon>Insecta</taxon>
        <taxon>Pterygota</taxon>
        <taxon>Neoptera</taxon>
        <taxon>Paraneoptera</taxon>
        <taxon>Thysanoptera</taxon>
        <taxon>Terebrantia</taxon>
        <taxon>Thripoidea</taxon>
        <taxon>Thripidae</taxon>
        <taxon>Thrips</taxon>
    </lineage>
</organism>
<dbReference type="KEGG" id="tpal:117647399"/>
<dbReference type="AlphaFoldDB" id="A0A6P8YY07"/>
<sequence>MVLPALSAFPTYQQYTIQDSLLPEDSYAALPPEYPLYNWTLPYGPEIDLRSMAVASPASAPSSSSQYLSAPLPRHRPSRPRHRAMGQPEPGIRVQFKSPSEIRRSCAPQDLQQDMHQVAWLEGFDAQPQQRGGSGGSNVAALCPNLQAVETVDLDDEVVEVEVRTCRQDEASASERITFDSIEDALASIEAQTHPTPPPAQGCVAAAAVATAMARSREPRCSPTQNPKLPLADERQDEVVKAAKSLFSKRTRTLYHWLYPDTSKTKLKATVSAAWDTLADSEKQFYLSQASVLGRFGLQASSVMINPQLDGIKGFPSAELSASWTGSAALPTARNPSPSSPSSPRLSEAQEAVNQLFASCADSDTWASYSCSSADTAPAPAAPRPAARTRTLCGHADRRKRPASGMVPMVPDVGPRVRLSALGADHVDEEVTILKEIRDARLEAELQEDAELSSELEKFRLLASGERPVGFSSFRDDFWRGTPDPEDIFTQLDF</sequence>